<keyword evidence="11" id="KW-1185">Reference proteome</keyword>
<evidence type="ECO:0000256" key="1">
    <source>
        <dbReference type="ARBA" id="ARBA00011073"/>
    </source>
</evidence>
<feature type="chain" id="PRO_5046839762" evidence="8">
    <location>
        <begin position="19"/>
        <end position="402"/>
    </location>
</feature>
<dbReference type="PANTHER" id="PTHR43806:SF11">
    <property type="entry name" value="CEREVISIN-RELATED"/>
    <property type="match status" value="1"/>
</dbReference>
<dbReference type="InterPro" id="IPR015500">
    <property type="entry name" value="Peptidase_S8_subtilisin-rel"/>
</dbReference>
<dbReference type="InterPro" id="IPR023827">
    <property type="entry name" value="Peptidase_S8_Asp-AS"/>
</dbReference>
<feature type="signal peptide" evidence="8">
    <location>
        <begin position="1"/>
        <end position="18"/>
    </location>
</feature>
<dbReference type="EMBL" id="CP093442">
    <property type="protein sequence ID" value="UOF02650.1"/>
    <property type="molecule type" value="Genomic_DNA"/>
</dbReference>
<dbReference type="Pfam" id="PF00082">
    <property type="entry name" value="Peptidase_S8"/>
    <property type="match status" value="1"/>
</dbReference>
<feature type="domain" description="Peptidase S8/S53" evidence="9">
    <location>
        <begin position="136"/>
        <end position="386"/>
    </location>
</feature>
<evidence type="ECO:0000259" key="9">
    <source>
        <dbReference type="Pfam" id="PF00082"/>
    </source>
</evidence>
<evidence type="ECO:0000256" key="2">
    <source>
        <dbReference type="ARBA" id="ARBA00022670"/>
    </source>
</evidence>
<keyword evidence="2 6" id="KW-0645">Protease</keyword>
<dbReference type="CDD" id="cd07477">
    <property type="entry name" value="Peptidases_S8_Subtilisin_subset"/>
    <property type="match status" value="1"/>
</dbReference>
<keyword evidence="8" id="KW-0732">Signal</keyword>
<evidence type="ECO:0000256" key="6">
    <source>
        <dbReference type="PROSITE-ProRule" id="PRU01240"/>
    </source>
</evidence>
<evidence type="ECO:0000256" key="3">
    <source>
        <dbReference type="ARBA" id="ARBA00022723"/>
    </source>
</evidence>
<keyword evidence="4 6" id="KW-0378">Hydrolase</keyword>
<keyword evidence="3" id="KW-0479">Metal-binding</keyword>
<feature type="active site" description="Charge relay system" evidence="6">
    <location>
        <position position="180"/>
    </location>
</feature>
<accession>A0ABY4CK81</accession>
<proteinExistence type="inferred from homology"/>
<name>A0ABY4CK81_9BACT</name>
<dbReference type="InterPro" id="IPR050131">
    <property type="entry name" value="Peptidase_S8_subtilisin-like"/>
</dbReference>
<protein>
    <submittedName>
        <fullName evidence="10">S8 family peptidase</fullName>
    </submittedName>
</protein>
<organism evidence="10 11">
    <name type="scientific">Bdellovibrio reynosensis</name>
    <dbReference type="NCBI Taxonomy" id="2835041"/>
    <lineage>
        <taxon>Bacteria</taxon>
        <taxon>Pseudomonadati</taxon>
        <taxon>Bdellovibrionota</taxon>
        <taxon>Bdellovibrionia</taxon>
        <taxon>Bdellovibrionales</taxon>
        <taxon>Pseudobdellovibrionaceae</taxon>
        <taxon>Bdellovibrio</taxon>
    </lineage>
</organism>
<dbReference type="InterPro" id="IPR036852">
    <property type="entry name" value="Peptidase_S8/S53_dom_sf"/>
</dbReference>
<comment type="similarity">
    <text evidence="1 6 7">Belongs to the peptidase S8 family.</text>
</comment>
<dbReference type="InterPro" id="IPR022398">
    <property type="entry name" value="Peptidase_S8_His-AS"/>
</dbReference>
<dbReference type="InterPro" id="IPR034202">
    <property type="entry name" value="Subtilisin_Carlsberg-like"/>
</dbReference>
<feature type="active site" description="Charge relay system" evidence="6">
    <location>
        <position position="145"/>
    </location>
</feature>
<evidence type="ECO:0000256" key="4">
    <source>
        <dbReference type="ARBA" id="ARBA00022801"/>
    </source>
</evidence>
<dbReference type="Gene3D" id="3.40.50.200">
    <property type="entry name" value="Peptidase S8/S53 domain"/>
    <property type="match status" value="1"/>
</dbReference>
<dbReference type="RefSeq" id="WP_243540379.1">
    <property type="nucleotide sequence ID" value="NZ_CP093442.1"/>
</dbReference>
<dbReference type="PRINTS" id="PR00723">
    <property type="entry name" value="SUBTILISIN"/>
</dbReference>
<evidence type="ECO:0000256" key="7">
    <source>
        <dbReference type="RuleBase" id="RU003355"/>
    </source>
</evidence>
<dbReference type="InterPro" id="IPR023828">
    <property type="entry name" value="Peptidase_S8_Ser-AS"/>
</dbReference>
<evidence type="ECO:0000313" key="10">
    <source>
        <dbReference type="EMBL" id="UOF02650.1"/>
    </source>
</evidence>
<evidence type="ECO:0000313" key="11">
    <source>
        <dbReference type="Proteomes" id="UP000830116"/>
    </source>
</evidence>
<feature type="active site" description="Charge relay system" evidence="6">
    <location>
        <position position="339"/>
    </location>
</feature>
<sequence>MNKLIYFFFLLFPLFASANTGLTIVTLKDLPVWKNTSIQWSHASTDLSDIQDLEILPNIGVALIRNADQATISKLHNNPYVQDVSEDHLIKIEADFKPHQTPYPLETSSVYRPGPRTPWGILATKTMKAWKRSNHGAGARVMILDSGIDYTHPYLKENFEKGQNFIEGQLPYDLTDNSGHGTHVAGTIAGSLDAHGFTGVAPRARIYAAKVCEEGCPHSAIFRALDWAVELKVDVANLSLGRLSQPWAYEAEIFRRVISSGVVVVSSAGNKNSGDFNYYPASCPGVISVAATDTYGNRSEFSNYGNHVDIAAPGSDIVSTLPLYSTESTTGFGEMSGTSMAAPHVTGVVALIKATNPSLTPEQVTQILKSTARPFVAIPDKPIGAGLANAPGAVDAAALLPR</sequence>
<evidence type="ECO:0000256" key="8">
    <source>
        <dbReference type="SAM" id="SignalP"/>
    </source>
</evidence>
<dbReference type="InterPro" id="IPR000209">
    <property type="entry name" value="Peptidase_S8/S53_dom"/>
</dbReference>
<dbReference type="SUPFAM" id="SSF52743">
    <property type="entry name" value="Subtilisin-like"/>
    <property type="match status" value="1"/>
</dbReference>
<dbReference type="PROSITE" id="PS51892">
    <property type="entry name" value="SUBTILASE"/>
    <property type="match status" value="1"/>
</dbReference>
<keyword evidence="5 6" id="KW-0720">Serine protease</keyword>
<dbReference type="PROSITE" id="PS00138">
    <property type="entry name" value="SUBTILASE_SER"/>
    <property type="match status" value="1"/>
</dbReference>
<dbReference type="Proteomes" id="UP000830116">
    <property type="component" value="Chromosome"/>
</dbReference>
<dbReference type="PANTHER" id="PTHR43806">
    <property type="entry name" value="PEPTIDASE S8"/>
    <property type="match status" value="1"/>
</dbReference>
<gene>
    <name evidence="10" type="ORF">MNR06_06765</name>
</gene>
<dbReference type="PROSITE" id="PS00137">
    <property type="entry name" value="SUBTILASE_HIS"/>
    <property type="match status" value="1"/>
</dbReference>
<reference evidence="10" key="1">
    <citation type="submission" date="2022-03" db="EMBL/GenBank/DDBJ databases">
        <title>Genome Identification and Characterization of new species Bdellovibrio reynosense LBG001 sp. nov. from a Mexico soil sample.</title>
        <authorList>
            <person name="Camilli A."/>
            <person name="Ajao Y."/>
            <person name="Guo X."/>
        </authorList>
    </citation>
    <scope>NUCLEOTIDE SEQUENCE</scope>
    <source>
        <strain evidence="10">LBG001</strain>
    </source>
</reference>
<evidence type="ECO:0000256" key="5">
    <source>
        <dbReference type="ARBA" id="ARBA00022825"/>
    </source>
</evidence>
<dbReference type="PROSITE" id="PS00136">
    <property type="entry name" value="SUBTILASE_ASP"/>
    <property type="match status" value="1"/>
</dbReference>